<dbReference type="CDD" id="cd07951">
    <property type="entry name" value="ED_3B_N_AMMECR1"/>
    <property type="match status" value="1"/>
</dbReference>
<dbReference type="Proteomes" id="UP000228896">
    <property type="component" value="Unassembled WGS sequence"/>
</dbReference>
<sequence length="262" mass="29485">MSIVLSAIVPHPPLIIPFIGKENTERLKNTIQAYGKLEEYIYTSHIDTIVIISPHGFIQPNSFSINLNPKFIGDFEEFGDFTTKVKLNGNIGLAYKIRERLETRAPIQSITTEKLDYGSSVPLYNLTKHLPGMRIIPIYYSGLDLESHYNFGKLLKRELVLSNNRVAVIASGDLSHRLSKDAPSGYSPKAKKFDKKLIEYLSNSKIKDILNMNHDLIHDACECGLKSIVMLLGILNSINNKPEILSYEAPFGVGYLVMNFKL</sequence>
<evidence type="ECO:0000256" key="1">
    <source>
        <dbReference type="ARBA" id="ARBA00023002"/>
    </source>
</evidence>
<name>A0A2M7DPJ9_9BACT</name>
<dbReference type="AlphaFoldDB" id="A0A2M7DPJ9"/>
<evidence type="ECO:0000313" key="3">
    <source>
        <dbReference type="EMBL" id="PIV51689.1"/>
    </source>
</evidence>
<dbReference type="GO" id="GO:0016702">
    <property type="term" value="F:oxidoreductase activity, acting on single donors with incorporation of molecular oxygen, incorporation of two atoms of oxygen"/>
    <property type="evidence" value="ECO:0007669"/>
    <property type="project" value="UniProtKB-ARBA"/>
</dbReference>
<gene>
    <name evidence="3" type="primary">amrB</name>
    <name evidence="3" type="ORF">COS18_02195</name>
</gene>
<keyword evidence="1" id="KW-0560">Oxidoreductase</keyword>
<accession>A0A2M7DPJ9</accession>
<dbReference type="Pfam" id="PF02900">
    <property type="entry name" value="LigB"/>
    <property type="match status" value="1"/>
</dbReference>
<organism evidence="3 4">
    <name type="scientific">Candidatus Falkowbacteria bacterium CG02_land_8_20_14_3_00_36_14</name>
    <dbReference type="NCBI Taxonomy" id="1974560"/>
    <lineage>
        <taxon>Bacteria</taxon>
        <taxon>Candidatus Falkowiibacteriota</taxon>
    </lineage>
</organism>
<protein>
    <submittedName>
        <fullName evidence="3">AmmeMemoRadiSam system protein B</fullName>
    </submittedName>
</protein>
<dbReference type="Gene3D" id="3.40.830.10">
    <property type="entry name" value="LigB-like"/>
    <property type="match status" value="1"/>
</dbReference>
<comment type="caution">
    <text evidence="3">The sequence shown here is derived from an EMBL/GenBank/DDBJ whole genome shotgun (WGS) entry which is preliminary data.</text>
</comment>
<dbReference type="SUPFAM" id="SSF53213">
    <property type="entry name" value="LigB-like"/>
    <property type="match status" value="1"/>
</dbReference>
<evidence type="ECO:0000259" key="2">
    <source>
        <dbReference type="Pfam" id="PF02900"/>
    </source>
</evidence>
<dbReference type="PANTHER" id="PTHR30096">
    <property type="entry name" value="4,5-DOPA DIOXYGENASE EXTRADIOL-LIKE PROTEIN"/>
    <property type="match status" value="1"/>
</dbReference>
<dbReference type="InterPro" id="IPR004183">
    <property type="entry name" value="Xdiol_dOase_suB"/>
</dbReference>
<dbReference type="PANTHER" id="PTHR30096:SF0">
    <property type="entry name" value="4,5-DOPA DIOXYGENASE EXTRADIOL-LIKE PROTEIN"/>
    <property type="match status" value="1"/>
</dbReference>
<dbReference type="NCBIfam" id="TIGR04336">
    <property type="entry name" value="AmmeMemoSam_B"/>
    <property type="match status" value="1"/>
</dbReference>
<proteinExistence type="predicted"/>
<dbReference type="EMBL" id="PETS01000050">
    <property type="protein sequence ID" value="PIV51689.1"/>
    <property type="molecule type" value="Genomic_DNA"/>
</dbReference>
<feature type="domain" description="Extradiol ring-cleavage dioxygenase class III enzyme subunit B" evidence="2">
    <location>
        <begin position="7"/>
        <end position="257"/>
    </location>
</feature>
<reference evidence="4" key="1">
    <citation type="submission" date="2017-09" db="EMBL/GenBank/DDBJ databases">
        <title>Depth-based differentiation of microbial function through sediment-hosted aquifers and enrichment of novel symbionts in the deep terrestrial subsurface.</title>
        <authorList>
            <person name="Probst A.J."/>
            <person name="Ladd B."/>
            <person name="Jarett J.K."/>
            <person name="Geller-Mcgrath D.E."/>
            <person name="Sieber C.M.K."/>
            <person name="Emerson J.B."/>
            <person name="Anantharaman K."/>
            <person name="Thomas B.C."/>
            <person name="Malmstrom R."/>
            <person name="Stieglmeier M."/>
            <person name="Klingl A."/>
            <person name="Woyke T."/>
            <person name="Ryan C.M."/>
            <person name="Banfield J.F."/>
        </authorList>
    </citation>
    <scope>NUCLEOTIDE SEQUENCE [LARGE SCALE GENOMIC DNA]</scope>
</reference>
<dbReference type="GO" id="GO:0008198">
    <property type="term" value="F:ferrous iron binding"/>
    <property type="evidence" value="ECO:0007669"/>
    <property type="project" value="InterPro"/>
</dbReference>
<evidence type="ECO:0000313" key="4">
    <source>
        <dbReference type="Proteomes" id="UP000228896"/>
    </source>
</evidence>